<feature type="region of interest" description="Disordered" evidence="1">
    <location>
        <begin position="1"/>
        <end position="52"/>
    </location>
</feature>
<evidence type="ECO:0000313" key="2">
    <source>
        <dbReference type="EMBL" id="MFD2762060.1"/>
    </source>
</evidence>
<feature type="compositionally biased region" description="Basic and acidic residues" evidence="1">
    <location>
        <begin position="1"/>
        <end position="18"/>
    </location>
</feature>
<keyword evidence="3" id="KW-1185">Reference proteome</keyword>
<evidence type="ECO:0000256" key="1">
    <source>
        <dbReference type="SAM" id="MobiDB-lite"/>
    </source>
</evidence>
<accession>A0ABW5V8T0</accession>
<dbReference type="EMBL" id="JBHUNA010000034">
    <property type="protein sequence ID" value="MFD2762060.1"/>
    <property type="molecule type" value="Genomic_DNA"/>
</dbReference>
<gene>
    <name evidence="2" type="ORF">ACFSUO_13960</name>
</gene>
<proteinExistence type="predicted"/>
<protein>
    <submittedName>
        <fullName evidence="2">Uncharacterized protein</fullName>
    </submittedName>
</protein>
<name>A0ABW5V8T0_9BACI</name>
<comment type="caution">
    <text evidence="2">The sequence shown here is derived from an EMBL/GenBank/DDBJ whole genome shotgun (WGS) entry which is preliminary data.</text>
</comment>
<sequence length="81" mass="9255">MDEIDTKIQPKNLRDAGSRKSKQSSRAIQGSANPGFRTNRSQENATPLFELSNKRNIPTTKLDEASKTIYTKNMEKLRHKH</sequence>
<dbReference type="Proteomes" id="UP001597502">
    <property type="component" value="Unassembled WGS sequence"/>
</dbReference>
<reference evidence="3" key="1">
    <citation type="journal article" date="2019" name="Int. J. Syst. Evol. Microbiol.">
        <title>The Global Catalogue of Microorganisms (GCM) 10K type strain sequencing project: providing services to taxonomists for standard genome sequencing and annotation.</title>
        <authorList>
            <consortium name="The Broad Institute Genomics Platform"/>
            <consortium name="The Broad Institute Genome Sequencing Center for Infectious Disease"/>
            <person name="Wu L."/>
            <person name="Ma J."/>
        </authorList>
    </citation>
    <scope>NUCLEOTIDE SEQUENCE [LARGE SCALE GENOMIC DNA]</scope>
    <source>
        <strain evidence="3">TISTR 1535</strain>
    </source>
</reference>
<evidence type="ECO:0000313" key="3">
    <source>
        <dbReference type="Proteomes" id="UP001597502"/>
    </source>
</evidence>
<dbReference type="RefSeq" id="WP_382395188.1">
    <property type="nucleotide sequence ID" value="NZ_JBHUNA010000034.1"/>
</dbReference>
<organism evidence="2 3">
    <name type="scientific">Lentibacillus juripiscarius</name>
    <dbReference type="NCBI Taxonomy" id="257446"/>
    <lineage>
        <taxon>Bacteria</taxon>
        <taxon>Bacillati</taxon>
        <taxon>Bacillota</taxon>
        <taxon>Bacilli</taxon>
        <taxon>Bacillales</taxon>
        <taxon>Bacillaceae</taxon>
        <taxon>Lentibacillus</taxon>
    </lineage>
</organism>
<feature type="compositionally biased region" description="Polar residues" evidence="1">
    <location>
        <begin position="24"/>
        <end position="45"/>
    </location>
</feature>